<keyword evidence="3" id="KW-1185">Reference proteome</keyword>
<proteinExistence type="predicted"/>
<gene>
    <name evidence="2" type="ORF">D7Z54_32365</name>
</gene>
<organism evidence="2 3">
    <name type="scientific">Salibacterium salarium</name>
    <dbReference type="NCBI Taxonomy" id="284579"/>
    <lineage>
        <taxon>Bacteria</taxon>
        <taxon>Bacillati</taxon>
        <taxon>Bacillota</taxon>
        <taxon>Bacilli</taxon>
        <taxon>Bacillales</taxon>
        <taxon>Bacillaceae</taxon>
    </lineage>
</organism>
<name>A0A3R9PXM1_9BACI</name>
<dbReference type="EMBL" id="RBVX01000083">
    <property type="protein sequence ID" value="RSL29233.1"/>
    <property type="molecule type" value="Genomic_DNA"/>
</dbReference>
<evidence type="ECO:0000313" key="2">
    <source>
        <dbReference type="EMBL" id="RSL29233.1"/>
    </source>
</evidence>
<dbReference type="RefSeq" id="WP_125562922.1">
    <property type="nucleotide sequence ID" value="NZ_RBVX01000083.1"/>
</dbReference>
<dbReference type="AlphaFoldDB" id="A0A3R9PXM1"/>
<accession>A0A3R9PXM1</accession>
<evidence type="ECO:0000256" key="1">
    <source>
        <dbReference type="SAM" id="Phobius"/>
    </source>
</evidence>
<comment type="caution">
    <text evidence="2">The sequence shown here is derived from an EMBL/GenBank/DDBJ whole genome shotgun (WGS) entry which is preliminary data.</text>
</comment>
<dbReference type="Proteomes" id="UP000275076">
    <property type="component" value="Unassembled WGS sequence"/>
</dbReference>
<keyword evidence="1" id="KW-0812">Transmembrane</keyword>
<protein>
    <submittedName>
        <fullName evidence="2">Uncharacterized protein</fullName>
    </submittedName>
</protein>
<sequence length="96" mass="11200">MIEWIVAAYIAGFSVYGTISAVKGVAKKVRENRKKRAVVYFVYEGHADKEYFLGVFDNYDEAVYLQERMKAEADNPFIDFGIRWVRCEFITKKEAE</sequence>
<reference evidence="2 3" key="1">
    <citation type="submission" date="2018-10" db="EMBL/GenBank/DDBJ databases">
        <title>Draft genome sequence of Bacillus salarius IM0101, isolated from a hypersaline soil in Inner Mongolia, China.</title>
        <authorList>
            <person name="Yamprayoonswat W."/>
            <person name="Boonvisut S."/>
            <person name="Jumpathong W."/>
            <person name="Sittihan S."/>
            <person name="Ruangsuj P."/>
            <person name="Wanthongcharoen S."/>
            <person name="Thongpramul N."/>
            <person name="Pimmason S."/>
            <person name="Yu B."/>
            <person name="Yasawong M."/>
        </authorList>
    </citation>
    <scope>NUCLEOTIDE SEQUENCE [LARGE SCALE GENOMIC DNA]</scope>
    <source>
        <strain evidence="2 3">IM0101</strain>
    </source>
</reference>
<evidence type="ECO:0000313" key="3">
    <source>
        <dbReference type="Proteomes" id="UP000275076"/>
    </source>
</evidence>
<keyword evidence="1" id="KW-0472">Membrane</keyword>
<keyword evidence="1" id="KW-1133">Transmembrane helix</keyword>
<feature type="transmembrane region" description="Helical" evidence="1">
    <location>
        <begin position="6"/>
        <end position="26"/>
    </location>
</feature>